<evidence type="ECO:0000256" key="5">
    <source>
        <dbReference type="ARBA" id="ARBA00022989"/>
    </source>
</evidence>
<feature type="compositionally biased region" description="Polar residues" evidence="8">
    <location>
        <begin position="367"/>
        <end position="381"/>
    </location>
</feature>
<dbReference type="EMBL" id="HACG01042523">
    <property type="protein sequence ID" value="CEK89388.1"/>
    <property type="molecule type" value="Transcribed_RNA"/>
</dbReference>
<keyword evidence="5 7" id="KW-1133">Transmembrane helix</keyword>
<accession>A0A0B7B8Q3</accession>
<dbReference type="InterPro" id="IPR036259">
    <property type="entry name" value="MFS_trans_sf"/>
</dbReference>
<protein>
    <recommendedName>
        <fullName evidence="7">Solute carrier family 40 member</fullName>
    </recommendedName>
</protein>
<feature type="region of interest" description="Disordered" evidence="8">
    <location>
        <begin position="1"/>
        <end position="25"/>
    </location>
</feature>
<dbReference type="PANTHER" id="PTHR11660">
    <property type="entry name" value="SOLUTE CARRIER FAMILY 40 MEMBER"/>
    <property type="match status" value="1"/>
</dbReference>
<name>A0A0B7B8Q3_9EUPU</name>
<keyword evidence="6 7" id="KW-0472">Membrane</keyword>
<feature type="transmembrane region" description="Helical" evidence="7">
    <location>
        <begin position="506"/>
        <end position="525"/>
    </location>
</feature>
<feature type="region of interest" description="Disordered" evidence="8">
    <location>
        <begin position="354"/>
        <end position="391"/>
    </location>
</feature>
<sequence>MADNSFSLGVSYGSGEQNGSLTGLTKRQSDLNSSQLGNLTEHTSFVDRPQVLRQEEFNDHITQSGKGNDNTFTTSGQKKVLQYQNAVDNNGDESDEDVNKSRHDNQSDEHQPLISGSPDRPRSKLCTTTNFYIYLSHFLSAWGDNMWTFAVSVFLVEIDGDSLQLTAAFGLTMGACTLLLGPVIGDWVDYMPRLRAAQEALILQNVMIALCAGFVYNLLEFEPEIEGWGEWGPIAHYVLIILLGTGAYLAHVANTIAIERDWVVEICDQDENRLATMTATMRGIDLTAMIVAPIATGQIMTLTSSKIGALFIAGWNVVSFFVEYVLLLKVYYSVPALQKEKVLNAGATTDEKTDLLTSRSGSDKSMAPSTKTMMSSGTQETLKSKPEEKNQEVKIDQTAIDLKDQDVKKQRSCLKRCHRLFSGVTVIIEGWRTYAGYEVMLSGVSLALLYMTVLGFDNVTIGYAKMQCLSESDVGLMMGGAGLVGASGTFMYPVMRRRLGLQWTGMVALTLQSAMLSMCVVSVWLPGSQFDLSNPDNIGVSCDGGGNSTHVNGSSVSTFQSNESPSGAEPDMTSVAVLMAGIIGARFGLWIADLAITDVPGDGD</sequence>
<dbReference type="InterPro" id="IPR009716">
    <property type="entry name" value="Ferroportin-1"/>
</dbReference>
<feature type="transmembrane region" description="Helical" evidence="7">
    <location>
        <begin position="439"/>
        <end position="456"/>
    </location>
</feature>
<dbReference type="PANTHER" id="PTHR11660:SF57">
    <property type="entry name" value="SOLUTE CARRIER FAMILY 40 MEMBER"/>
    <property type="match status" value="1"/>
</dbReference>
<feature type="transmembrane region" description="Helical" evidence="7">
    <location>
        <begin position="307"/>
        <end position="332"/>
    </location>
</feature>
<feature type="transmembrane region" description="Helical" evidence="7">
    <location>
        <begin position="200"/>
        <end position="219"/>
    </location>
</feature>
<proteinExistence type="inferred from homology"/>
<evidence type="ECO:0000256" key="2">
    <source>
        <dbReference type="ARBA" id="ARBA00006279"/>
    </source>
</evidence>
<feature type="transmembrane region" description="Helical" evidence="7">
    <location>
        <begin position="283"/>
        <end position="301"/>
    </location>
</feature>
<keyword evidence="4 7" id="KW-0812">Transmembrane</keyword>
<gene>
    <name evidence="9" type="primary">ORF170691</name>
</gene>
<organism evidence="9">
    <name type="scientific">Arion vulgaris</name>
    <dbReference type="NCBI Taxonomy" id="1028688"/>
    <lineage>
        <taxon>Eukaryota</taxon>
        <taxon>Metazoa</taxon>
        <taxon>Spiralia</taxon>
        <taxon>Lophotrochozoa</taxon>
        <taxon>Mollusca</taxon>
        <taxon>Gastropoda</taxon>
        <taxon>Heterobranchia</taxon>
        <taxon>Euthyneura</taxon>
        <taxon>Panpulmonata</taxon>
        <taxon>Eupulmonata</taxon>
        <taxon>Stylommatophora</taxon>
        <taxon>Helicina</taxon>
        <taxon>Arionoidea</taxon>
        <taxon>Arionidae</taxon>
        <taxon>Arion</taxon>
    </lineage>
</organism>
<keyword evidence="3 7" id="KW-0813">Transport</keyword>
<keyword evidence="7" id="KW-0406">Ion transport</keyword>
<feature type="transmembrane region" description="Helical" evidence="7">
    <location>
        <begin position="167"/>
        <end position="188"/>
    </location>
</feature>
<reference evidence="9" key="1">
    <citation type="submission" date="2014-12" db="EMBL/GenBank/DDBJ databases">
        <title>Insight into the proteome of Arion vulgaris.</title>
        <authorList>
            <person name="Aradska J."/>
            <person name="Bulat T."/>
            <person name="Smidak R."/>
            <person name="Sarate P."/>
            <person name="Gangsoo J."/>
            <person name="Sialana F."/>
            <person name="Bilban M."/>
            <person name="Lubec G."/>
        </authorList>
    </citation>
    <scope>NUCLEOTIDE SEQUENCE</scope>
    <source>
        <tissue evidence="9">Skin</tissue>
    </source>
</reference>
<feature type="compositionally biased region" description="Basic and acidic residues" evidence="8">
    <location>
        <begin position="97"/>
        <end position="111"/>
    </location>
</feature>
<dbReference type="GO" id="GO:0005381">
    <property type="term" value="F:iron ion transmembrane transporter activity"/>
    <property type="evidence" value="ECO:0007669"/>
    <property type="project" value="UniProtKB-UniRule"/>
</dbReference>
<evidence type="ECO:0000256" key="4">
    <source>
        <dbReference type="ARBA" id="ARBA00022692"/>
    </source>
</evidence>
<feature type="compositionally biased region" description="Basic and acidic residues" evidence="8">
    <location>
        <begin position="382"/>
        <end position="391"/>
    </location>
</feature>
<feature type="transmembrane region" description="Helical" evidence="7">
    <location>
        <begin position="131"/>
        <end position="155"/>
    </location>
</feature>
<evidence type="ECO:0000313" key="9">
    <source>
        <dbReference type="EMBL" id="CEK89388.1"/>
    </source>
</evidence>
<evidence type="ECO:0000256" key="7">
    <source>
        <dbReference type="RuleBase" id="RU365065"/>
    </source>
</evidence>
<comment type="subcellular location">
    <subcellularLocation>
        <location evidence="1 7">Membrane</location>
        <topology evidence="1 7">Multi-pass membrane protein</topology>
    </subcellularLocation>
</comment>
<evidence type="ECO:0000256" key="6">
    <source>
        <dbReference type="ARBA" id="ARBA00023136"/>
    </source>
</evidence>
<feature type="transmembrane region" description="Helical" evidence="7">
    <location>
        <begin position="476"/>
        <end position="494"/>
    </location>
</feature>
<dbReference type="SUPFAM" id="SSF103473">
    <property type="entry name" value="MFS general substrate transporter"/>
    <property type="match status" value="2"/>
</dbReference>
<feature type="transmembrane region" description="Helical" evidence="7">
    <location>
        <begin position="231"/>
        <end position="250"/>
    </location>
</feature>
<feature type="region of interest" description="Disordered" evidence="8">
    <location>
        <begin position="88"/>
        <end position="121"/>
    </location>
</feature>
<dbReference type="GO" id="GO:0016020">
    <property type="term" value="C:membrane"/>
    <property type="evidence" value="ECO:0007669"/>
    <property type="project" value="UniProtKB-SubCell"/>
</dbReference>
<evidence type="ECO:0000256" key="8">
    <source>
        <dbReference type="SAM" id="MobiDB-lite"/>
    </source>
</evidence>
<evidence type="ECO:0000256" key="3">
    <source>
        <dbReference type="ARBA" id="ARBA00022448"/>
    </source>
</evidence>
<comment type="similarity">
    <text evidence="2 7">Belongs to the ferroportin (FP) (TC 2.A.100) family. SLC40A subfamily.</text>
</comment>
<feature type="transmembrane region" description="Helical" evidence="7">
    <location>
        <begin position="575"/>
        <end position="596"/>
    </location>
</feature>
<evidence type="ECO:0000256" key="1">
    <source>
        <dbReference type="ARBA" id="ARBA00004141"/>
    </source>
</evidence>
<dbReference type="Gene3D" id="1.20.1250.20">
    <property type="entry name" value="MFS general substrate transporter like domains"/>
    <property type="match status" value="1"/>
</dbReference>
<dbReference type="Pfam" id="PF06963">
    <property type="entry name" value="FPN1"/>
    <property type="match status" value="1"/>
</dbReference>
<dbReference type="AlphaFoldDB" id="A0A0B7B8Q3"/>
<comment type="function">
    <text evidence="7">May be involved in iron transport and iron homeostasis.</text>
</comment>